<evidence type="ECO:0000256" key="1">
    <source>
        <dbReference type="SAM" id="MobiDB-lite"/>
    </source>
</evidence>
<dbReference type="Pfam" id="PF03136">
    <property type="entry name" value="Pup_ligase"/>
    <property type="match status" value="1"/>
</dbReference>
<keyword evidence="2" id="KW-0647">Proteasome</keyword>
<name>A0ABM6Z403_9ACTO</name>
<protein>
    <submittedName>
        <fullName evidence="2">Proteasome accessory factor PafA2</fullName>
    </submittedName>
</protein>
<feature type="region of interest" description="Disordered" evidence="1">
    <location>
        <begin position="621"/>
        <end position="647"/>
    </location>
</feature>
<sequence length="647" mass="69342">MRPASATDPAPGAPQPQDREDQDGAPEPVERPVGLETEYGALCPGAPRTHPVAVATRVVQAYAASSRRGLVGADGAAAPPVRWDYEGEDPLADLRGGRLDRAWAYPSQLTDDPSHPAPSGERGPAPVGEPGGARTRGEEGQGQPVRGTWSSRPRPSAQMATLPAATNLVLSNGARFYVDHAHPEYSSPEVLTPRQAVVWDRAGEVVAQRAMETLVRTGPEPPGPSGAPGQATVLSAKTRQAGGEVVLYKNNVDGKGASYGSHESYLVSREVPFADLAAALVPFLVTRPVYAGAGRVGIGQRSEVPGFQVSQRADYVESVHGLQTTFSRPIVNTRDEPHADAQRFRRLHVINGDANRFDVPVYLKVATTSLVLWLLERQTRLGQGLGRLADLQLVGDPVEEHWAFSHDTSLTHRLRTRGGLMTALDIQGNYLDAVRQALTEDLGGCDAGSVGRQTVEALDMWAEVLAALRRWARDRSGSAASLVEWVAKLELCQALRRRHGCGWEDPRLAALDIQWADLRQGRSVVDRLDAAGRVHRLASAEEVAAAADAPPRGTRAQARGLAVARYPQVVAASWTCLVLDLPGREDLLRLDLPGGVRADDGETLAILQAVGEEVAPGGDWEQAGARCLEEEPPPGRGRIRHGEETGT</sequence>
<evidence type="ECO:0000313" key="2">
    <source>
        <dbReference type="EMBL" id="AYD89852.1"/>
    </source>
</evidence>
<feature type="region of interest" description="Disordered" evidence="1">
    <location>
        <begin position="106"/>
        <end position="156"/>
    </location>
</feature>
<feature type="region of interest" description="Disordered" evidence="1">
    <location>
        <begin position="1"/>
        <end position="49"/>
    </location>
</feature>
<dbReference type="Proteomes" id="UP000273001">
    <property type="component" value="Chromosome"/>
</dbReference>
<organism evidence="2 3">
    <name type="scientific">Actinomyces lilanjuaniae</name>
    <dbReference type="NCBI Taxonomy" id="2321394"/>
    <lineage>
        <taxon>Bacteria</taxon>
        <taxon>Bacillati</taxon>
        <taxon>Actinomycetota</taxon>
        <taxon>Actinomycetes</taxon>
        <taxon>Actinomycetales</taxon>
        <taxon>Actinomycetaceae</taxon>
        <taxon>Actinomyces</taxon>
    </lineage>
</organism>
<keyword evidence="3" id="KW-1185">Reference proteome</keyword>
<accession>A0ABM6Z403</accession>
<dbReference type="InterPro" id="IPR004347">
    <property type="entry name" value="Pup_ligase/deamidase"/>
</dbReference>
<proteinExistence type="predicted"/>
<reference evidence="2 3" key="1">
    <citation type="submission" date="2018-09" db="EMBL/GenBank/DDBJ databases">
        <authorList>
            <person name="Li J."/>
        </authorList>
    </citation>
    <scope>NUCLEOTIDE SEQUENCE [LARGE SCALE GENOMIC DNA]</scope>
    <source>
        <strain evidence="2 3">2129</strain>
    </source>
</reference>
<gene>
    <name evidence="2" type="ORF">D5R93_07085</name>
</gene>
<dbReference type="GO" id="GO:0000502">
    <property type="term" value="C:proteasome complex"/>
    <property type="evidence" value="ECO:0007669"/>
    <property type="project" value="UniProtKB-KW"/>
</dbReference>
<evidence type="ECO:0000313" key="3">
    <source>
        <dbReference type="Proteomes" id="UP000273001"/>
    </source>
</evidence>
<dbReference type="PANTHER" id="PTHR42307:SF2">
    <property type="entry name" value="PUP DEAMIDASE_DEPUPYLASE"/>
    <property type="match status" value="1"/>
</dbReference>
<dbReference type="PANTHER" id="PTHR42307">
    <property type="entry name" value="PUP DEAMIDASE/DEPUPYLASE"/>
    <property type="match status" value="1"/>
</dbReference>
<dbReference type="EMBL" id="CP032514">
    <property type="protein sequence ID" value="AYD89852.1"/>
    <property type="molecule type" value="Genomic_DNA"/>
</dbReference>